<reference evidence="8" key="1">
    <citation type="submission" date="2022-01" db="EMBL/GenBank/DDBJ databases">
        <authorList>
            <person name="Jo J.-H."/>
            <person name="Im W.-T."/>
        </authorList>
    </citation>
    <scope>NUCLEOTIDE SEQUENCE</scope>
    <source>
        <strain evidence="8">G124</strain>
    </source>
</reference>
<feature type="domain" description="EamA" evidence="7">
    <location>
        <begin position="10"/>
        <end position="140"/>
    </location>
</feature>
<gene>
    <name evidence="8" type="ORF">LVY65_08220</name>
</gene>
<evidence type="ECO:0000259" key="7">
    <source>
        <dbReference type="Pfam" id="PF00892"/>
    </source>
</evidence>
<keyword evidence="5 6" id="KW-0472">Membrane</keyword>
<feature type="transmembrane region" description="Helical" evidence="6">
    <location>
        <begin position="242"/>
        <end position="260"/>
    </location>
</feature>
<dbReference type="PANTHER" id="PTHR22911:SF6">
    <property type="entry name" value="SOLUTE CARRIER FAMILY 35 MEMBER G1"/>
    <property type="match status" value="1"/>
</dbReference>
<feature type="transmembrane region" description="Helical" evidence="6">
    <location>
        <begin position="12"/>
        <end position="35"/>
    </location>
</feature>
<organism evidence="8 9">
    <name type="scientific">Sphingomonas cremea</name>
    <dbReference type="NCBI Taxonomy" id="2904799"/>
    <lineage>
        <taxon>Bacteria</taxon>
        <taxon>Pseudomonadati</taxon>
        <taxon>Pseudomonadota</taxon>
        <taxon>Alphaproteobacteria</taxon>
        <taxon>Sphingomonadales</taxon>
        <taxon>Sphingomonadaceae</taxon>
        <taxon>Sphingomonas</taxon>
    </lineage>
</organism>
<dbReference type="SUPFAM" id="SSF103481">
    <property type="entry name" value="Multidrug resistance efflux transporter EmrE"/>
    <property type="match status" value="2"/>
</dbReference>
<feature type="transmembrane region" description="Helical" evidence="6">
    <location>
        <begin position="217"/>
        <end position="235"/>
    </location>
</feature>
<evidence type="ECO:0000256" key="2">
    <source>
        <dbReference type="ARBA" id="ARBA00009853"/>
    </source>
</evidence>
<dbReference type="Proteomes" id="UP001139410">
    <property type="component" value="Unassembled WGS sequence"/>
</dbReference>
<feature type="transmembrane region" description="Helical" evidence="6">
    <location>
        <begin position="71"/>
        <end position="90"/>
    </location>
</feature>
<dbReference type="EMBL" id="JAKFGM010000002">
    <property type="protein sequence ID" value="MCF2515050.1"/>
    <property type="molecule type" value="Genomic_DNA"/>
</dbReference>
<feature type="transmembrane region" description="Helical" evidence="6">
    <location>
        <begin position="185"/>
        <end position="205"/>
    </location>
</feature>
<dbReference type="InterPro" id="IPR037185">
    <property type="entry name" value="EmrE-like"/>
</dbReference>
<dbReference type="RefSeq" id="WP_235067554.1">
    <property type="nucleotide sequence ID" value="NZ_JAKFGM010000002.1"/>
</dbReference>
<proteinExistence type="inferred from homology"/>
<name>A0A9X1TXD2_9SPHN</name>
<comment type="caution">
    <text evidence="8">The sequence shown here is derived from an EMBL/GenBank/DDBJ whole genome shotgun (WGS) entry which is preliminary data.</text>
</comment>
<dbReference type="GO" id="GO:0016020">
    <property type="term" value="C:membrane"/>
    <property type="evidence" value="ECO:0007669"/>
    <property type="project" value="UniProtKB-SubCell"/>
</dbReference>
<comment type="subcellular location">
    <subcellularLocation>
        <location evidence="1">Membrane</location>
        <topology evidence="1">Multi-pass membrane protein</topology>
    </subcellularLocation>
</comment>
<keyword evidence="4 6" id="KW-1133">Transmembrane helix</keyword>
<feature type="transmembrane region" description="Helical" evidence="6">
    <location>
        <begin position="129"/>
        <end position="146"/>
    </location>
</feature>
<evidence type="ECO:0000256" key="5">
    <source>
        <dbReference type="ARBA" id="ARBA00023136"/>
    </source>
</evidence>
<keyword evidence="9" id="KW-1185">Reference proteome</keyword>
<protein>
    <submittedName>
        <fullName evidence="8">DMT family transporter</fullName>
    </submittedName>
</protein>
<evidence type="ECO:0000256" key="4">
    <source>
        <dbReference type="ARBA" id="ARBA00022989"/>
    </source>
</evidence>
<feature type="transmembrane region" description="Helical" evidence="6">
    <location>
        <begin position="96"/>
        <end position="117"/>
    </location>
</feature>
<comment type="similarity">
    <text evidence="2">Belongs to the drug/metabolite transporter (DMT) superfamily. 10 TMS drug/metabolite exporter (DME) (TC 2.A.7.3) family.</text>
</comment>
<evidence type="ECO:0000256" key="6">
    <source>
        <dbReference type="SAM" id="Phobius"/>
    </source>
</evidence>
<dbReference type="InterPro" id="IPR000620">
    <property type="entry name" value="EamA_dom"/>
</dbReference>
<evidence type="ECO:0000256" key="3">
    <source>
        <dbReference type="ARBA" id="ARBA00022692"/>
    </source>
</evidence>
<dbReference type="Pfam" id="PF00892">
    <property type="entry name" value="EamA"/>
    <property type="match status" value="2"/>
</dbReference>
<accession>A0A9X1TXD2</accession>
<evidence type="ECO:0000256" key="1">
    <source>
        <dbReference type="ARBA" id="ARBA00004141"/>
    </source>
</evidence>
<sequence>MSAPHTPLPAYAAAVAGIALFSIMDMVMKGLTLAIGTYPTLLWRCLIGIAMAAVPYFATRNPWPRGTALRLHLLRGTMMVPMAILFFWGLARVPMAQAVALTFIAPLIALVLAALILHEPIGKRTVGGSLAAFAGVVIIFIGQAQADLGPAALLGSFAILGSALIYAFNIIVMRQQAQHAGPIEIAFFQNLVIGGVLLASIPIMGAPPIPSGHWGELVLAAALAIGSLMLLGWGYARAGAAYLSTTEYSAFLWAMLLGWLRFNETVSPFTLSGAALIVAGCLVAARTRKVEHPALEATA</sequence>
<feature type="transmembrane region" description="Helical" evidence="6">
    <location>
        <begin position="266"/>
        <end position="285"/>
    </location>
</feature>
<keyword evidence="3 6" id="KW-0812">Transmembrane</keyword>
<evidence type="ECO:0000313" key="8">
    <source>
        <dbReference type="EMBL" id="MCF2515050.1"/>
    </source>
</evidence>
<feature type="transmembrane region" description="Helical" evidence="6">
    <location>
        <begin position="41"/>
        <end position="59"/>
    </location>
</feature>
<evidence type="ECO:0000313" key="9">
    <source>
        <dbReference type="Proteomes" id="UP001139410"/>
    </source>
</evidence>
<dbReference type="PANTHER" id="PTHR22911">
    <property type="entry name" value="ACYL-MALONYL CONDENSING ENZYME-RELATED"/>
    <property type="match status" value="1"/>
</dbReference>
<feature type="transmembrane region" description="Helical" evidence="6">
    <location>
        <begin position="152"/>
        <end position="173"/>
    </location>
</feature>
<feature type="domain" description="EamA" evidence="7">
    <location>
        <begin position="154"/>
        <end position="284"/>
    </location>
</feature>
<dbReference type="AlphaFoldDB" id="A0A9X1TXD2"/>